<evidence type="ECO:0000256" key="6">
    <source>
        <dbReference type="ARBA" id="ARBA00022737"/>
    </source>
</evidence>
<keyword evidence="3" id="KW-0964">Secreted</keyword>
<dbReference type="AlphaFoldDB" id="A0A8P4K6G6"/>
<dbReference type="GO" id="GO:0005615">
    <property type="term" value="C:extracellular space"/>
    <property type="evidence" value="ECO:0007669"/>
    <property type="project" value="TreeGrafter"/>
</dbReference>
<evidence type="ECO:0000256" key="7">
    <source>
        <dbReference type="ARBA" id="ARBA00022989"/>
    </source>
</evidence>
<dbReference type="OrthoDB" id="536948at2759"/>
<dbReference type="InterPro" id="IPR013151">
    <property type="entry name" value="Immunoglobulin_dom"/>
</dbReference>
<evidence type="ECO:0000256" key="12">
    <source>
        <dbReference type="PROSITE-ProRule" id="PRU00196"/>
    </source>
</evidence>
<feature type="disulfide bond" evidence="12">
    <location>
        <begin position="118"/>
        <end position="128"/>
    </location>
</feature>
<evidence type="ECO:0000256" key="8">
    <source>
        <dbReference type="ARBA" id="ARBA00023136"/>
    </source>
</evidence>
<keyword evidence="5 13" id="KW-0732">Signal</keyword>
<reference evidence="16" key="2">
    <citation type="submission" date="2025-09" db="UniProtKB">
        <authorList>
            <consortium name="Ensembl"/>
        </authorList>
    </citation>
    <scope>IDENTIFICATION</scope>
</reference>
<dbReference type="InterPro" id="IPR007110">
    <property type="entry name" value="Ig-like_dom"/>
</dbReference>
<dbReference type="GeneID" id="127355328"/>
<keyword evidence="7" id="KW-1133">Transmembrane helix</keyword>
<protein>
    <recommendedName>
        <fullName evidence="18">Scavenger receptor cysteine-rich type 1 protein M130</fullName>
    </recommendedName>
</protein>
<gene>
    <name evidence="16" type="primary">LOC127355328</name>
</gene>
<evidence type="ECO:0000256" key="13">
    <source>
        <dbReference type="SAM" id="SignalP"/>
    </source>
</evidence>
<dbReference type="SMART" id="SM00202">
    <property type="entry name" value="SR"/>
    <property type="match status" value="5"/>
</dbReference>
<dbReference type="Pfam" id="PF00047">
    <property type="entry name" value="ig"/>
    <property type="match status" value="1"/>
</dbReference>
<organism evidence="16 17">
    <name type="scientific">Dicentrarchus labrax</name>
    <name type="common">European seabass</name>
    <name type="synonym">Morone labrax</name>
    <dbReference type="NCBI Taxonomy" id="13489"/>
    <lineage>
        <taxon>Eukaryota</taxon>
        <taxon>Metazoa</taxon>
        <taxon>Chordata</taxon>
        <taxon>Craniata</taxon>
        <taxon>Vertebrata</taxon>
        <taxon>Euteleostomi</taxon>
        <taxon>Actinopterygii</taxon>
        <taxon>Neopterygii</taxon>
        <taxon>Teleostei</taxon>
        <taxon>Neoteleostei</taxon>
        <taxon>Acanthomorphata</taxon>
        <taxon>Eupercaria</taxon>
        <taxon>Moronidae</taxon>
        <taxon>Dicentrarchus</taxon>
    </lineage>
</organism>
<accession>A0A8P4K6G6</accession>
<dbReference type="InterPro" id="IPR001190">
    <property type="entry name" value="SRCR"/>
</dbReference>
<feature type="domain" description="SRCR" evidence="14">
    <location>
        <begin position="352"/>
        <end position="457"/>
    </location>
</feature>
<evidence type="ECO:0000256" key="1">
    <source>
        <dbReference type="ARBA" id="ARBA00004167"/>
    </source>
</evidence>
<dbReference type="FunFam" id="3.10.250.10:FF:000016">
    <property type="entry name" value="Scavenger receptor cysteine-rich protein type 12"/>
    <property type="match status" value="2"/>
</dbReference>
<feature type="disulfide bond" evidence="12">
    <location>
        <begin position="852"/>
        <end position="862"/>
    </location>
</feature>
<feature type="domain" description="SRCR" evidence="14">
    <location>
        <begin position="254"/>
        <end position="349"/>
    </location>
</feature>
<evidence type="ECO:0000256" key="3">
    <source>
        <dbReference type="ARBA" id="ARBA00022525"/>
    </source>
</evidence>
<dbReference type="SUPFAM" id="SSF56487">
    <property type="entry name" value="SRCR-like"/>
    <property type="match status" value="6"/>
</dbReference>
<sequence>MLSIQRSLFFRWTLVVVWHFVLLMTETSGLKPEDKHLNPSTVPHDARLAEGNSLCSGRLEMKHQGEWRALNTKEREAAVKFMYARVACRQMGCGSVVSIAHRPNSSGPKPAWEVNFTCRGTEQTLKECSSATTKRRVQRKDFSGYSLEVICSESVRLLGESDTCMGSVEVKLDNGWASVCEDGFDSEAQKVVCRELGCGPPGSFRGTFRKGEGTVLSKQLQCRGNESRLVDCASSIHSNCTPVSGILCSYLHELRLVEGENHCKGTLVGKEDGEWRPISDPWAVTELKHFVDVCQKVGCADAISYSQIYLPQSQPVWSLSTSCRSYSGSSFCEAWSEEFSTVAINMTCSESVRLAKLHSIHRCSGKVEVKSGQSWVPVCDSFFSPQTAIVTCRDLQCGFPLTYHRLDNSGHFQNAELAWNPVFMCEGKEEHLMDCPSTNINTTEQLRQCGNTHLTCTERPPQPYITVHVQEEEVVLDDFPQVPESHRFAISCSLSSPYNILSIRLTHLTKPLTEQIQSAVDGRAIFMFPAAEDAHKGIYQCDYNYDFSSDIFSRPKIFTLTIKENNYARLVNWNSSCAGRLEVEHQKEWRPVSHQHSWGLKEAAVLCRQLKCGSAVSTRKEDKSTELTWRFYSDCNGSEHALMDCGAVKQWLSSSTVEVVCSGTLLRPEITVFSSSVLYDDQQQGVQLFKGHSFIVNCSVEPQYPGGHFSLIFTGLNQTHSRTHPAVNHSAFFTYAAADQAHQGNYSCVYHNFVFNGNFSSESQSLSLRVDVEFLNVMLDDGVLREDDSETCAGKLLVRPKEAWRLLSAESTVWDLKHASIVCRQLGCGSAISTSEIDLPVKETVARFFSDCDGSESALLDCGAVKEWFSSSAVEVVCTGETLTSPRS</sequence>
<keyword evidence="17" id="KW-1185">Reference proteome</keyword>
<evidence type="ECO:0000259" key="14">
    <source>
        <dbReference type="PROSITE" id="PS50287"/>
    </source>
</evidence>
<dbReference type="Pfam" id="PF00530">
    <property type="entry name" value="SRCR"/>
    <property type="match status" value="5"/>
</dbReference>
<feature type="chain" id="PRO_5035724421" description="Scavenger receptor cysteine-rich type 1 protein M130" evidence="13">
    <location>
        <begin position="30"/>
        <end position="888"/>
    </location>
</feature>
<evidence type="ECO:0000256" key="5">
    <source>
        <dbReference type="ARBA" id="ARBA00022729"/>
    </source>
</evidence>
<evidence type="ECO:0000256" key="4">
    <source>
        <dbReference type="ARBA" id="ARBA00022692"/>
    </source>
</evidence>
<feature type="disulfide bond" evidence="12">
    <location>
        <begin position="222"/>
        <end position="232"/>
    </location>
</feature>
<dbReference type="InterPro" id="IPR036179">
    <property type="entry name" value="Ig-like_dom_sf"/>
</dbReference>
<feature type="disulfide bond" evidence="12">
    <location>
        <begin position="635"/>
        <end position="645"/>
    </location>
</feature>
<evidence type="ECO:0000313" key="16">
    <source>
        <dbReference type="Ensembl" id="ENSDLAP00005076079.1"/>
    </source>
</evidence>
<dbReference type="PROSITE" id="PS50835">
    <property type="entry name" value="IG_LIKE"/>
    <property type="match status" value="1"/>
</dbReference>
<keyword evidence="6" id="KW-0677">Repeat</keyword>
<dbReference type="Proteomes" id="UP000694389">
    <property type="component" value="Unassembled WGS sequence"/>
</dbReference>
<dbReference type="GO" id="GO:0005886">
    <property type="term" value="C:plasma membrane"/>
    <property type="evidence" value="ECO:0007669"/>
    <property type="project" value="TreeGrafter"/>
</dbReference>
<keyword evidence="4" id="KW-0812">Transmembrane</keyword>
<dbReference type="PANTHER" id="PTHR48071">
    <property type="entry name" value="SRCR DOMAIN-CONTAINING PROTEIN"/>
    <property type="match status" value="1"/>
</dbReference>
<dbReference type="InterPro" id="IPR036772">
    <property type="entry name" value="SRCR-like_dom_sf"/>
</dbReference>
<proteinExistence type="predicted"/>
<keyword evidence="9 12" id="KW-1015">Disulfide bond</keyword>
<dbReference type="GO" id="GO:0031638">
    <property type="term" value="P:zymogen activation"/>
    <property type="evidence" value="ECO:0007669"/>
    <property type="project" value="TreeGrafter"/>
</dbReference>
<feature type="domain" description="SRCR" evidence="14">
    <location>
        <begin position="46"/>
        <end position="152"/>
    </location>
</feature>
<dbReference type="GO" id="GO:0004252">
    <property type="term" value="F:serine-type endopeptidase activity"/>
    <property type="evidence" value="ECO:0007669"/>
    <property type="project" value="TreeGrafter"/>
</dbReference>
<dbReference type="Gene3D" id="2.60.40.10">
    <property type="entry name" value="Immunoglobulins"/>
    <property type="match status" value="1"/>
</dbReference>
<name>A0A8P4K6G6_DICLA</name>
<feature type="domain" description="SRCR" evidence="14">
    <location>
        <begin position="155"/>
        <end position="249"/>
    </location>
</feature>
<evidence type="ECO:0000256" key="11">
    <source>
        <dbReference type="ARBA" id="ARBA00023319"/>
    </source>
</evidence>
<keyword evidence="11" id="KW-0393">Immunoglobulin domain</keyword>
<feature type="disulfide bond" evidence="12">
    <location>
        <begin position="425"/>
        <end position="435"/>
    </location>
</feature>
<dbReference type="SUPFAM" id="SSF48726">
    <property type="entry name" value="Immunoglobulin"/>
    <property type="match status" value="1"/>
</dbReference>
<dbReference type="Ensembl" id="ENSDLAT00005085317.1">
    <property type="protein sequence ID" value="ENSDLAP00005076079.1"/>
    <property type="gene ID" value="ENSDLAG00005030996.1"/>
</dbReference>
<evidence type="ECO:0000256" key="2">
    <source>
        <dbReference type="ARBA" id="ARBA00004613"/>
    </source>
</evidence>
<evidence type="ECO:0000256" key="9">
    <source>
        <dbReference type="ARBA" id="ARBA00023157"/>
    </source>
</evidence>
<keyword evidence="8" id="KW-0472">Membrane</keyword>
<dbReference type="RefSeq" id="XP_051242065.1">
    <property type="nucleotide sequence ID" value="XM_051386105.1"/>
</dbReference>
<evidence type="ECO:0000259" key="15">
    <source>
        <dbReference type="PROSITE" id="PS50835"/>
    </source>
</evidence>
<keyword evidence="10" id="KW-0325">Glycoprotein</keyword>
<feature type="domain" description="SRCR" evidence="14">
    <location>
        <begin position="568"/>
        <end position="662"/>
    </location>
</feature>
<dbReference type="PROSITE" id="PS50287">
    <property type="entry name" value="SRCR_2"/>
    <property type="match status" value="6"/>
</dbReference>
<evidence type="ECO:0000313" key="17">
    <source>
        <dbReference type="Proteomes" id="UP000694389"/>
    </source>
</evidence>
<evidence type="ECO:0008006" key="18">
    <source>
        <dbReference type="Google" id="ProtNLM"/>
    </source>
</evidence>
<dbReference type="InterPro" id="IPR013783">
    <property type="entry name" value="Ig-like_fold"/>
</dbReference>
<dbReference type="Gene3D" id="3.10.250.10">
    <property type="entry name" value="SRCR-like domain"/>
    <property type="match status" value="6"/>
</dbReference>
<feature type="domain" description="SRCR" evidence="14">
    <location>
        <begin position="777"/>
        <end position="879"/>
    </location>
</feature>
<dbReference type="GeneTree" id="ENSGT00940000157963"/>
<reference evidence="16" key="1">
    <citation type="submission" date="2025-08" db="UniProtKB">
        <authorList>
            <consortium name="Ensembl"/>
        </authorList>
    </citation>
    <scope>IDENTIFICATION</scope>
</reference>
<comment type="subcellular location">
    <subcellularLocation>
        <location evidence="1">Membrane</location>
        <topology evidence="1">Single-pass membrane protein</topology>
    </subcellularLocation>
    <subcellularLocation>
        <location evidence="2">Secreted</location>
    </subcellularLocation>
</comment>
<dbReference type="PANTHER" id="PTHR48071:SF15">
    <property type="entry name" value="SRCR DOMAIN-CONTAINING PROTEIN"/>
    <property type="match status" value="1"/>
</dbReference>
<feature type="signal peptide" evidence="13">
    <location>
        <begin position="1"/>
        <end position="29"/>
    </location>
</feature>
<feature type="domain" description="Ig-like" evidence="15">
    <location>
        <begin position="668"/>
        <end position="767"/>
    </location>
</feature>
<dbReference type="OMA" id="QWTIEDA"/>
<dbReference type="PRINTS" id="PR00258">
    <property type="entry name" value="SPERACTRCPTR"/>
</dbReference>
<evidence type="ECO:0000256" key="10">
    <source>
        <dbReference type="ARBA" id="ARBA00023180"/>
    </source>
</evidence>
<comment type="caution">
    <text evidence="12">Lacks conserved residue(s) required for the propagation of feature annotation.</text>
</comment>